<proteinExistence type="predicted"/>
<dbReference type="SUPFAM" id="SSF48366">
    <property type="entry name" value="Ras GEF"/>
    <property type="match status" value="1"/>
</dbReference>
<dbReference type="Proteomes" id="UP000654370">
    <property type="component" value="Unassembled WGS sequence"/>
</dbReference>
<dbReference type="CDD" id="cd06224">
    <property type="entry name" value="REM"/>
    <property type="match status" value="1"/>
</dbReference>
<feature type="region of interest" description="Disordered" evidence="2">
    <location>
        <begin position="80"/>
        <end position="100"/>
    </location>
</feature>
<keyword evidence="1" id="KW-0344">Guanine-nucleotide releasing factor</keyword>
<feature type="non-terminal residue" evidence="4">
    <location>
        <position position="1"/>
    </location>
</feature>
<reference evidence="4" key="1">
    <citation type="submission" date="2020-12" db="EMBL/GenBank/DDBJ databases">
        <title>Metabolic potential, ecology and presence of endohyphal bacteria is reflected in genomic diversity of Mucoromycotina.</title>
        <authorList>
            <person name="Muszewska A."/>
            <person name="Okrasinska A."/>
            <person name="Steczkiewicz K."/>
            <person name="Drgas O."/>
            <person name="Orlowska M."/>
            <person name="Perlinska-Lenart U."/>
            <person name="Aleksandrzak-Piekarczyk T."/>
            <person name="Szatraj K."/>
            <person name="Zielenkiewicz U."/>
            <person name="Pilsyk S."/>
            <person name="Malc E."/>
            <person name="Mieczkowski P."/>
            <person name="Kruszewska J.S."/>
            <person name="Biernat P."/>
            <person name="Pawlowska J."/>
        </authorList>
    </citation>
    <scope>NUCLEOTIDE SEQUENCE</scope>
    <source>
        <strain evidence="4">WA0000067209</strain>
    </source>
</reference>
<dbReference type="AlphaFoldDB" id="A0A8H7UJ38"/>
<evidence type="ECO:0000256" key="2">
    <source>
        <dbReference type="SAM" id="MobiDB-lite"/>
    </source>
</evidence>
<organism evidence="4 5">
    <name type="scientific">Mortierella isabellina</name>
    <name type="common">Filamentous fungus</name>
    <name type="synonym">Umbelopsis isabellina</name>
    <dbReference type="NCBI Taxonomy" id="91625"/>
    <lineage>
        <taxon>Eukaryota</taxon>
        <taxon>Fungi</taxon>
        <taxon>Fungi incertae sedis</taxon>
        <taxon>Mucoromycota</taxon>
        <taxon>Mucoromycotina</taxon>
        <taxon>Umbelopsidomycetes</taxon>
        <taxon>Umbelopsidales</taxon>
        <taxon>Umbelopsidaceae</taxon>
        <taxon>Umbelopsis</taxon>
    </lineage>
</organism>
<dbReference type="Pfam" id="PF00618">
    <property type="entry name" value="RasGEF_N"/>
    <property type="match status" value="1"/>
</dbReference>
<feature type="domain" description="N-terminal Ras-GEF" evidence="3">
    <location>
        <begin position="101"/>
        <end position="169"/>
    </location>
</feature>
<feature type="region of interest" description="Disordered" evidence="2">
    <location>
        <begin position="23"/>
        <end position="57"/>
    </location>
</feature>
<dbReference type="OrthoDB" id="10254377at2759"/>
<sequence>SKSDLSVRSGKAASVIDVLLAAAASEKQNDENDSSKYSTKKYEKSRDSSGQPIPPVENDPHVFDLLEKVNPSVVNYITPLQPGNTELGSSTRERMGSTPTAGSVLSAATIEKLIEKLTSDIDSNFLLEFFLTYRQFTTPVKLCKLLILRFRWALMEETDVRRLVRIRYS</sequence>
<dbReference type="InterPro" id="IPR023578">
    <property type="entry name" value="Ras_GEF_dom_sf"/>
</dbReference>
<evidence type="ECO:0000313" key="5">
    <source>
        <dbReference type="Proteomes" id="UP000654370"/>
    </source>
</evidence>
<dbReference type="InterPro" id="IPR000651">
    <property type="entry name" value="Ras-like_Gua-exchang_fac_N"/>
</dbReference>
<dbReference type="PROSITE" id="PS50212">
    <property type="entry name" value="RASGEF_NTER"/>
    <property type="match status" value="1"/>
</dbReference>
<accession>A0A8H7UJ38</accession>
<keyword evidence="5" id="KW-1185">Reference proteome</keyword>
<name>A0A8H7UJ38_MORIS</name>
<evidence type="ECO:0000256" key="1">
    <source>
        <dbReference type="PROSITE-ProRule" id="PRU00135"/>
    </source>
</evidence>
<dbReference type="EMBL" id="JAEPQZ010000005">
    <property type="protein sequence ID" value="KAG2180879.1"/>
    <property type="molecule type" value="Genomic_DNA"/>
</dbReference>
<evidence type="ECO:0000313" key="4">
    <source>
        <dbReference type="EMBL" id="KAG2180879.1"/>
    </source>
</evidence>
<feature type="compositionally biased region" description="Basic and acidic residues" evidence="2">
    <location>
        <begin position="27"/>
        <end position="47"/>
    </location>
</feature>
<protein>
    <recommendedName>
        <fullName evidence="3">N-terminal Ras-GEF domain-containing protein</fullName>
    </recommendedName>
</protein>
<dbReference type="Gene3D" id="1.20.870.10">
    <property type="entry name" value="Son of sevenless (SoS) protein Chain: S domain 1"/>
    <property type="match status" value="1"/>
</dbReference>
<feature type="compositionally biased region" description="Polar residues" evidence="2">
    <location>
        <begin position="81"/>
        <end position="90"/>
    </location>
</feature>
<comment type="caution">
    <text evidence="4">The sequence shown here is derived from an EMBL/GenBank/DDBJ whole genome shotgun (WGS) entry which is preliminary data.</text>
</comment>
<evidence type="ECO:0000259" key="3">
    <source>
        <dbReference type="PROSITE" id="PS50212"/>
    </source>
</evidence>
<dbReference type="GO" id="GO:0005085">
    <property type="term" value="F:guanyl-nucleotide exchange factor activity"/>
    <property type="evidence" value="ECO:0007669"/>
    <property type="project" value="UniProtKB-KW"/>
</dbReference>
<gene>
    <name evidence="4" type="ORF">INT43_008459</name>
</gene>